<protein>
    <submittedName>
        <fullName evidence="2">Uncharacterized protein</fullName>
    </submittedName>
</protein>
<accession>A0ABW8MQK5</accession>
<gene>
    <name evidence="2" type="ORF">ABH943_004977</name>
</gene>
<feature type="non-terminal residue" evidence="2">
    <location>
        <position position="1"/>
    </location>
</feature>
<dbReference type="EMBL" id="JBIYDN010000017">
    <property type="protein sequence ID" value="MFK4444955.1"/>
    <property type="molecule type" value="Genomic_DNA"/>
</dbReference>
<feature type="compositionally biased region" description="Polar residues" evidence="1">
    <location>
        <begin position="31"/>
        <end position="47"/>
    </location>
</feature>
<organism evidence="2 3">
    <name type="scientific">Caballeronia udeis</name>
    <dbReference type="NCBI Taxonomy" id="1232866"/>
    <lineage>
        <taxon>Bacteria</taxon>
        <taxon>Pseudomonadati</taxon>
        <taxon>Pseudomonadota</taxon>
        <taxon>Betaproteobacteria</taxon>
        <taxon>Burkholderiales</taxon>
        <taxon>Burkholderiaceae</taxon>
        <taxon>Caballeronia</taxon>
    </lineage>
</organism>
<evidence type="ECO:0000313" key="3">
    <source>
        <dbReference type="Proteomes" id="UP001620514"/>
    </source>
</evidence>
<name>A0ABW8MQK5_9BURK</name>
<proteinExistence type="predicted"/>
<dbReference type="Proteomes" id="UP001620514">
    <property type="component" value="Unassembled WGS sequence"/>
</dbReference>
<comment type="caution">
    <text evidence="2">The sequence shown here is derived from an EMBL/GenBank/DDBJ whole genome shotgun (WGS) entry which is preliminary data.</text>
</comment>
<evidence type="ECO:0000313" key="2">
    <source>
        <dbReference type="EMBL" id="MFK4444955.1"/>
    </source>
</evidence>
<reference evidence="2 3" key="1">
    <citation type="submission" date="2024-10" db="EMBL/GenBank/DDBJ databases">
        <authorList>
            <person name="Deangelis K."/>
            <person name="Huntemann M."/>
            <person name="Clum A."/>
            <person name="Wang J."/>
            <person name="Palaniappan K."/>
            <person name="Ritter S."/>
            <person name="Chen I.-M."/>
            <person name="Stamatis D."/>
            <person name="Reddy T."/>
            <person name="O'Malley R."/>
            <person name="Daum C."/>
            <person name="Ng V."/>
            <person name="Ivanova N."/>
            <person name="Kyrpides N."/>
            <person name="Woyke T."/>
        </authorList>
    </citation>
    <scope>NUCLEOTIDE SEQUENCE [LARGE SCALE GENOMIC DNA]</scope>
    <source>
        <strain evidence="2 3">GAS97</strain>
    </source>
</reference>
<keyword evidence="3" id="KW-1185">Reference proteome</keyword>
<reference evidence="2 3" key="2">
    <citation type="submission" date="2024-11" db="EMBL/GenBank/DDBJ databases">
        <title>Using genomics to understand microbial adaptation to soil warming.</title>
        <authorList>
            <person name="Deangelis K.M. PhD."/>
        </authorList>
    </citation>
    <scope>NUCLEOTIDE SEQUENCE [LARGE SCALE GENOMIC DNA]</scope>
    <source>
        <strain evidence="2 3">GAS97</strain>
    </source>
</reference>
<evidence type="ECO:0000256" key="1">
    <source>
        <dbReference type="SAM" id="MobiDB-lite"/>
    </source>
</evidence>
<feature type="region of interest" description="Disordered" evidence="1">
    <location>
        <begin position="13"/>
        <end position="47"/>
    </location>
</feature>
<sequence length="47" mass="5411">FFASFLCRFGQRNDAPPRAVANSDKEKIRLRQTTNTESTNRALPQTR</sequence>